<dbReference type="InterPro" id="IPR029062">
    <property type="entry name" value="Class_I_gatase-like"/>
</dbReference>
<dbReference type="Pfam" id="PF07584">
    <property type="entry name" value="BatA"/>
    <property type="match status" value="1"/>
</dbReference>
<dbReference type="RefSeq" id="WP_138852475.1">
    <property type="nucleotide sequence ID" value="NZ_CP040710.1"/>
</dbReference>
<name>A0A5B7SSY4_9FLAO</name>
<proteinExistence type="predicted"/>
<dbReference type="AlphaFoldDB" id="A0A5B7SSY4"/>
<dbReference type="KEGG" id="asag:FGM00_08425"/>
<keyword evidence="1" id="KW-0472">Membrane</keyword>
<feature type="transmembrane region" description="Helical" evidence="1">
    <location>
        <begin position="56"/>
        <end position="78"/>
    </location>
</feature>
<keyword evidence="1" id="KW-1133">Transmembrane helix</keyword>
<accession>A0A5B7SSY4</accession>
<keyword evidence="4" id="KW-1185">Reference proteome</keyword>
<evidence type="ECO:0000259" key="2">
    <source>
        <dbReference type="Pfam" id="PF07584"/>
    </source>
</evidence>
<evidence type="ECO:0000256" key="1">
    <source>
        <dbReference type="SAM" id="Phobius"/>
    </source>
</evidence>
<dbReference type="NCBIfam" id="TIGR02226">
    <property type="entry name" value="two_anch"/>
    <property type="match status" value="1"/>
</dbReference>
<dbReference type="Proteomes" id="UP000310017">
    <property type="component" value="Chromosome"/>
</dbReference>
<dbReference type="PANTHER" id="PTHR37464:SF1">
    <property type="entry name" value="BLL2463 PROTEIN"/>
    <property type="match status" value="1"/>
</dbReference>
<reference evidence="3 4" key="1">
    <citation type="submission" date="2019-05" db="EMBL/GenBank/DDBJ databases">
        <title>Genome sequencing of F202Z8.</title>
        <authorList>
            <person name="Kwon Y.M."/>
        </authorList>
    </citation>
    <scope>NUCLEOTIDE SEQUENCE [LARGE SCALE GENOMIC DNA]</scope>
    <source>
        <strain evidence="3 4">F202Z8</strain>
    </source>
</reference>
<sequence length="638" mass="72276">MQFKHPELLWGLLLLLIPIIIHLFQLRRFKKTPFTNVKFLKKVVSESRRSNTLKKWLLLAARMLLLACLVIAFAQPFLAGKTALLEKETVIYLDDSFSMQAKAVDGTLFENAVQSLVKSLPETKKISLFTNKEVFRNVTLPEIRNDLLALKTTAEQLRLDEVRLKANTFFSSDTGTDKNLILISDFQQRFASHALDSTNNFKTFLVRLAPESTANVSLDSVYLQNDGENLELTVLLNTNGETESTPVSLFNGGQLIAKTAAVFDDTEKTSINFTLPKNETIKGKLQITDAGLQYDNHLYFSLNKKDNIKVLSIGSESDDYLQRIFTKDEFDYKNTTLKSLDYSQLEEQNLIVLNELPSIPTAMTTSLRSFTENGGSLVILPSNAMDVLSYNTFTGNYFSTAYGYKMTDGRNITKINFSHPLYQDVFEQKVTNFQYPNVSSYFTLKTNAPALLSFQDDQPFLVGADDVYFFTAPLSNQNSNYKNSPLIVPTFYNMGKSSLQLPELYTVLGRNATIDIATALADDRVVKAVKGEYEFIPQQRSFSNRVQLGFDQNPEEDGIYEIKNGDNTIQDISFNYQREESELVYASSIGSDNTVETNSIPALFESIEKDNSINELWKWFVILALLFMVLELLIQKYL</sequence>
<gene>
    <name evidence="3" type="ORF">FGM00_08425</name>
</gene>
<dbReference type="PANTHER" id="PTHR37464">
    <property type="entry name" value="BLL2463 PROTEIN"/>
    <property type="match status" value="1"/>
</dbReference>
<keyword evidence="1" id="KW-0812">Transmembrane</keyword>
<organism evidence="3 4">
    <name type="scientific">Aggregatimonas sangjinii</name>
    <dbReference type="NCBI Taxonomy" id="2583587"/>
    <lineage>
        <taxon>Bacteria</taxon>
        <taxon>Pseudomonadati</taxon>
        <taxon>Bacteroidota</taxon>
        <taxon>Flavobacteriia</taxon>
        <taxon>Flavobacteriales</taxon>
        <taxon>Flavobacteriaceae</taxon>
        <taxon>Aggregatimonas</taxon>
    </lineage>
</organism>
<evidence type="ECO:0000313" key="3">
    <source>
        <dbReference type="EMBL" id="QCX00128.1"/>
    </source>
</evidence>
<dbReference type="InterPro" id="IPR011933">
    <property type="entry name" value="Double_TM_dom"/>
</dbReference>
<protein>
    <recommendedName>
        <fullName evidence="2">Aerotolerance regulator N-terminal domain-containing protein</fullName>
    </recommendedName>
</protein>
<dbReference type="SUPFAM" id="SSF52317">
    <property type="entry name" value="Class I glutamine amidotransferase-like"/>
    <property type="match status" value="1"/>
</dbReference>
<dbReference type="InterPro" id="IPR024163">
    <property type="entry name" value="Aerotolerance_reg_N"/>
</dbReference>
<feature type="transmembrane region" description="Helical" evidence="1">
    <location>
        <begin position="6"/>
        <end position="24"/>
    </location>
</feature>
<dbReference type="EMBL" id="CP040710">
    <property type="protein sequence ID" value="QCX00128.1"/>
    <property type="molecule type" value="Genomic_DNA"/>
</dbReference>
<dbReference type="OrthoDB" id="9810200at2"/>
<evidence type="ECO:0000313" key="4">
    <source>
        <dbReference type="Proteomes" id="UP000310017"/>
    </source>
</evidence>
<feature type="domain" description="Aerotolerance regulator N-terminal" evidence="2">
    <location>
        <begin position="1"/>
        <end position="76"/>
    </location>
</feature>